<feature type="region of interest" description="Disordered" evidence="2">
    <location>
        <begin position="74"/>
        <end position="94"/>
    </location>
</feature>
<feature type="compositionally biased region" description="Basic and acidic residues" evidence="2">
    <location>
        <begin position="74"/>
        <end position="84"/>
    </location>
</feature>
<evidence type="ECO:0000313" key="4">
    <source>
        <dbReference type="Proteomes" id="UP000315700"/>
    </source>
</evidence>
<organism evidence="3 4">
    <name type="scientific">Caulifigura coniformis</name>
    <dbReference type="NCBI Taxonomy" id="2527983"/>
    <lineage>
        <taxon>Bacteria</taxon>
        <taxon>Pseudomonadati</taxon>
        <taxon>Planctomycetota</taxon>
        <taxon>Planctomycetia</taxon>
        <taxon>Planctomycetales</taxon>
        <taxon>Planctomycetaceae</taxon>
        <taxon>Caulifigura</taxon>
    </lineage>
</organism>
<keyword evidence="1" id="KW-0175">Coiled coil</keyword>
<dbReference type="KEGG" id="ccos:Pan44_35350"/>
<feature type="coiled-coil region" evidence="1">
    <location>
        <begin position="106"/>
        <end position="145"/>
    </location>
</feature>
<gene>
    <name evidence="3" type="ORF">Pan44_35350</name>
</gene>
<dbReference type="AlphaFoldDB" id="A0A517SH87"/>
<evidence type="ECO:0000313" key="3">
    <source>
        <dbReference type="EMBL" id="QDT55491.1"/>
    </source>
</evidence>
<proteinExistence type="predicted"/>
<evidence type="ECO:0000256" key="2">
    <source>
        <dbReference type="SAM" id="MobiDB-lite"/>
    </source>
</evidence>
<keyword evidence="4" id="KW-1185">Reference proteome</keyword>
<dbReference type="RefSeq" id="WP_145031339.1">
    <property type="nucleotide sequence ID" value="NZ_CP036271.1"/>
</dbReference>
<protein>
    <submittedName>
        <fullName evidence="3">Uncharacterized protein</fullName>
    </submittedName>
</protein>
<evidence type="ECO:0000256" key="1">
    <source>
        <dbReference type="SAM" id="Coils"/>
    </source>
</evidence>
<reference evidence="3 4" key="1">
    <citation type="submission" date="2019-02" db="EMBL/GenBank/DDBJ databases">
        <title>Deep-cultivation of Planctomycetes and their phenomic and genomic characterization uncovers novel biology.</title>
        <authorList>
            <person name="Wiegand S."/>
            <person name="Jogler M."/>
            <person name="Boedeker C."/>
            <person name="Pinto D."/>
            <person name="Vollmers J."/>
            <person name="Rivas-Marin E."/>
            <person name="Kohn T."/>
            <person name="Peeters S.H."/>
            <person name="Heuer A."/>
            <person name="Rast P."/>
            <person name="Oberbeckmann S."/>
            <person name="Bunk B."/>
            <person name="Jeske O."/>
            <person name="Meyerdierks A."/>
            <person name="Storesund J.E."/>
            <person name="Kallscheuer N."/>
            <person name="Luecker S."/>
            <person name="Lage O.M."/>
            <person name="Pohl T."/>
            <person name="Merkel B.J."/>
            <person name="Hornburger P."/>
            <person name="Mueller R.-W."/>
            <person name="Bruemmer F."/>
            <person name="Labrenz M."/>
            <person name="Spormann A.M."/>
            <person name="Op den Camp H."/>
            <person name="Overmann J."/>
            <person name="Amann R."/>
            <person name="Jetten M.S.M."/>
            <person name="Mascher T."/>
            <person name="Medema M.H."/>
            <person name="Devos D.P."/>
            <person name="Kaster A.-K."/>
            <person name="Ovreas L."/>
            <person name="Rohde M."/>
            <person name="Galperin M.Y."/>
            <person name="Jogler C."/>
        </authorList>
    </citation>
    <scope>NUCLEOTIDE SEQUENCE [LARGE SCALE GENOMIC DNA]</scope>
    <source>
        <strain evidence="3 4">Pan44</strain>
    </source>
</reference>
<dbReference type="EMBL" id="CP036271">
    <property type="protein sequence ID" value="QDT55491.1"/>
    <property type="molecule type" value="Genomic_DNA"/>
</dbReference>
<accession>A0A517SH87</accession>
<name>A0A517SH87_9PLAN</name>
<dbReference type="Proteomes" id="UP000315700">
    <property type="component" value="Chromosome"/>
</dbReference>
<sequence length="284" mass="31396">MILDSRLTWATLADGQGVVVFKPRRRTAPTLELLKPTTDSDIADVAKLMGHEPTAVDIARGAADRKGYERHAEISARVRRDAERNGPVVEPTPEEQKLAFLRAKVDDERRAKLTTAERLLEDAEREAARNKAAAEQEAARAAIRETDGYKALRQQLDDAIFVATYSKEVSQPLLDEIVHQSEMLERFLDVPTALSNVAKLRDAARAEVEPERLQLQTAQDALARRAAILGSGVFSEAVPVMVGDKPYIRLTRNGQTIAISRERYEGRVSDEALASQVFTEGGNV</sequence>
<dbReference type="InParanoid" id="A0A517SH87"/>